<organism evidence="5 6">
    <name type="scientific">Helianthus annuus</name>
    <name type="common">Common sunflower</name>
    <dbReference type="NCBI Taxonomy" id="4232"/>
    <lineage>
        <taxon>Eukaryota</taxon>
        <taxon>Viridiplantae</taxon>
        <taxon>Streptophyta</taxon>
        <taxon>Embryophyta</taxon>
        <taxon>Tracheophyta</taxon>
        <taxon>Spermatophyta</taxon>
        <taxon>Magnoliopsida</taxon>
        <taxon>eudicotyledons</taxon>
        <taxon>Gunneridae</taxon>
        <taxon>Pentapetalae</taxon>
        <taxon>asterids</taxon>
        <taxon>campanulids</taxon>
        <taxon>Asterales</taxon>
        <taxon>Asteraceae</taxon>
        <taxon>Asteroideae</taxon>
        <taxon>Heliantheae alliance</taxon>
        <taxon>Heliantheae</taxon>
        <taxon>Helianthus</taxon>
    </lineage>
</organism>
<evidence type="ECO:0000256" key="1">
    <source>
        <dbReference type="ARBA" id="ARBA00022614"/>
    </source>
</evidence>
<proteinExistence type="predicted"/>
<dbReference type="InterPro" id="IPR053211">
    <property type="entry name" value="DNA_repair-toleration"/>
</dbReference>
<dbReference type="Proteomes" id="UP000215914">
    <property type="component" value="Chromosome 6"/>
</dbReference>
<accession>A0A251UKB5</accession>
<gene>
    <name evidence="5" type="ORF">HannXRQ_Chr06g0183121</name>
</gene>
<evidence type="ECO:0000313" key="6">
    <source>
        <dbReference type="Proteomes" id="UP000215914"/>
    </source>
</evidence>
<evidence type="ECO:0000256" key="2">
    <source>
        <dbReference type="ARBA" id="ARBA00022729"/>
    </source>
</evidence>
<dbReference type="Gene3D" id="3.80.10.10">
    <property type="entry name" value="Ribonuclease Inhibitor"/>
    <property type="match status" value="1"/>
</dbReference>
<keyword evidence="2" id="KW-0732">Signal</keyword>
<keyword evidence="1" id="KW-0433">Leucine-rich repeat</keyword>
<dbReference type="OMA" id="GISCNDL"/>
<dbReference type="InParanoid" id="A0A251UKB5"/>
<reference evidence="6" key="1">
    <citation type="journal article" date="2017" name="Nature">
        <title>The sunflower genome provides insights into oil metabolism, flowering and Asterid evolution.</title>
        <authorList>
            <person name="Badouin H."/>
            <person name="Gouzy J."/>
            <person name="Grassa C.J."/>
            <person name="Murat F."/>
            <person name="Staton S.E."/>
            <person name="Cottret L."/>
            <person name="Lelandais-Briere C."/>
            <person name="Owens G.L."/>
            <person name="Carrere S."/>
            <person name="Mayjonade B."/>
            <person name="Legrand L."/>
            <person name="Gill N."/>
            <person name="Kane N.C."/>
            <person name="Bowers J.E."/>
            <person name="Hubner S."/>
            <person name="Bellec A."/>
            <person name="Berard A."/>
            <person name="Berges H."/>
            <person name="Blanchet N."/>
            <person name="Boniface M.C."/>
            <person name="Brunel D."/>
            <person name="Catrice O."/>
            <person name="Chaidir N."/>
            <person name="Claudel C."/>
            <person name="Donnadieu C."/>
            <person name="Faraut T."/>
            <person name="Fievet G."/>
            <person name="Helmstetter N."/>
            <person name="King M."/>
            <person name="Knapp S.J."/>
            <person name="Lai Z."/>
            <person name="Le Paslier M.C."/>
            <person name="Lippi Y."/>
            <person name="Lorenzon L."/>
            <person name="Mandel J.R."/>
            <person name="Marage G."/>
            <person name="Marchand G."/>
            <person name="Marquand E."/>
            <person name="Bret-Mestries E."/>
            <person name="Morien E."/>
            <person name="Nambeesan S."/>
            <person name="Nguyen T."/>
            <person name="Pegot-Espagnet P."/>
            <person name="Pouilly N."/>
            <person name="Raftis F."/>
            <person name="Sallet E."/>
            <person name="Schiex T."/>
            <person name="Thomas J."/>
            <person name="Vandecasteele C."/>
            <person name="Vares D."/>
            <person name="Vear F."/>
            <person name="Vautrin S."/>
            <person name="Crespi M."/>
            <person name="Mangin B."/>
            <person name="Burke J.M."/>
            <person name="Salse J."/>
            <person name="Munos S."/>
            <person name="Vincourt P."/>
            <person name="Rieseberg L.H."/>
            <person name="Langlade N.B."/>
        </authorList>
    </citation>
    <scope>NUCLEOTIDE SEQUENCE [LARGE SCALE GENOMIC DNA]</scope>
    <source>
        <strain evidence="6">cv. SF193</strain>
    </source>
</reference>
<dbReference type="SUPFAM" id="SSF52058">
    <property type="entry name" value="L domain-like"/>
    <property type="match status" value="1"/>
</dbReference>
<dbReference type="InterPro" id="IPR013210">
    <property type="entry name" value="LRR_N_plant-typ"/>
</dbReference>
<keyword evidence="6" id="KW-1185">Reference proteome</keyword>
<dbReference type="EMBL" id="CM007895">
    <property type="protein sequence ID" value="OTG23493.1"/>
    <property type="molecule type" value="Genomic_DNA"/>
</dbReference>
<evidence type="ECO:0000259" key="4">
    <source>
        <dbReference type="Pfam" id="PF08263"/>
    </source>
</evidence>
<keyword evidence="3" id="KW-0677">Repeat</keyword>
<sequence length="99" mass="11154">MFICFRQREFVYLEALKDSWQNIPPNWVGSDPCGDKWDGISCNDLRVTSITLLNINLTGELSGDIGQLSELQVLDLSYNKGLKGSLTQEIGKLKKLLHL</sequence>
<dbReference type="PANTHER" id="PTHR48060">
    <property type="entry name" value="DNA DAMAGE-REPAIR/TOLERATION PROTEIN DRT100"/>
    <property type="match status" value="1"/>
</dbReference>
<feature type="domain" description="Leucine-rich repeat-containing N-terminal plant-type" evidence="4">
    <location>
        <begin position="14"/>
        <end position="43"/>
    </location>
</feature>
<evidence type="ECO:0000256" key="3">
    <source>
        <dbReference type="ARBA" id="ARBA00022737"/>
    </source>
</evidence>
<name>A0A251UKB5_HELAN</name>
<dbReference type="InterPro" id="IPR032675">
    <property type="entry name" value="LRR_dom_sf"/>
</dbReference>
<dbReference type="AlphaFoldDB" id="A0A251UKB5"/>
<dbReference type="Pfam" id="PF08263">
    <property type="entry name" value="LRRNT_2"/>
    <property type="match status" value="1"/>
</dbReference>
<evidence type="ECO:0000313" key="5">
    <source>
        <dbReference type="EMBL" id="OTG23493.1"/>
    </source>
</evidence>
<dbReference type="PANTHER" id="PTHR48060:SF24">
    <property type="entry name" value="NON-SPECIFIC SERINE_THREONINE PROTEIN KINASE"/>
    <property type="match status" value="1"/>
</dbReference>
<protein>
    <submittedName>
        <fullName evidence="5">Putative leucine-rich repeat domain, L domain-like protein</fullName>
    </submittedName>
</protein>